<evidence type="ECO:0000313" key="8">
    <source>
        <dbReference type="Proteomes" id="UP000534783"/>
    </source>
</evidence>
<keyword evidence="1" id="KW-0808">Transferase</keyword>
<organism evidence="7 8">
    <name type="scientific">Candidatus Manganitrophus noduliformans</name>
    <dbReference type="NCBI Taxonomy" id="2606439"/>
    <lineage>
        <taxon>Bacteria</taxon>
        <taxon>Pseudomonadati</taxon>
        <taxon>Nitrospirota</taxon>
        <taxon>Nitrospiria</taxon>
        <taxon>Candidatus Troglogloeales</taxon>
        <taxon>Candidatus Manganitrophaceae</taxon>
        <taxon>Candidatus Manganitrophus</taxon>
    </lineage>
</organism>
<dbReference type="PROSITE" id="PS50110">
    <property type="entry name" value="RESPONSE_REGULATORY"/>
    <property type="match status" value="1"/>
</dbReference>
<dbReference type="AlphaFoldDB" id="A0A7X6I9S7"/>
<dbReference type="PANTHER" id="PTHR45228:SF4">
    <property type="entry name" value="LIPOPROTEIN"/>
    <property type="match status" value="1"/>
</dbReference>
<dbReference type="SUPFAM" id="SSF55781">
    <property type="entry name" value="GAF domain-like"/>
    <property type="match status" value="1"/>
</dbReference>
<keyword evidence="2" id="KW-0418">Kinase</keyword>
<dbReference type="SMART" id="SM00065">
    <property type="entry name" value="GAF"/>
    <property type="match status" value="1"/>
</dbReference>
<dbReference type="EMBL" id="VTOW01000001">
    <property type="protein sequence ID" value="NKE69741.1"/>
    <property type="molecule type" value="Genomic_DNA"/>
</dbReference>
<name>A0A7X6I9S7_9BACT</name>
<dbReference type="GO" id="GO:0000160">
    <property type="term" value="P:phosphorelay signal transduction system"/>
    <property type="evidence" value="ECO:0007669"/>
    <property type="project" value="InterPro"/>
</dbReference>
<dbReference type="SMART" id="SM00267">
    <property type="entry name" value="GGDEF"/>
    <property type="match status" value="1"/>
</dbReference>
<dbReference type="SUPFAM" id="SSF55073">
    <property type="entry name" value="Nucleotide cyclase"/>
    <property type="match status" value="1"/>
</dbReference>
<keyword evidence="8" id="KW-1185">Reference proteome</keyword>
<dbReference type="Pfam" id="PF00072">
    <property type="entry name" value="Response_reg"/>
    <property type="match status" value="1"/>
</dbReference>
<dbReference type="CDD" id="cd00156">
    <property type="entry name" value="REC"/>
    <property type="match status" value="1"/>
</dbReference>
<dbReference type="Pfam" id="PF13185">
    <property type="entry name" value="GAF_2"/>
    <property type="match status" value="1"/>
</dbReference>
<dbReference type="Gene3D" id="1.10.3210.10">
    <property type="entry name" value="Hypothetical protein af1432"/>
    <property type="match status" value="1"/>
</dbReference>
<gene>
    <name evidence="7" type="ORF">MNODULE_03145</name>
</gene>
<evidence type="ECO:0000256" key="1">
    <source>
        <dbReference type="ARBA" id="ARBA00022679"/>
    </source>
</evidence>
<dbReference type="PROSITE" id="PS51832">
    <property type="entry name" value="HD_GYP"/>
    <property type="match status" value="1"/>
</dbReference>
<dbReference type="SMART" id="SM00448">
    <property type="entry name" value="REC"/>
    <property type="match status" value="1"/>
</dbReference>
<dbReference type="InterPro" id="IPR000160">
    <property type="entry name" value="GGDEF_dom"/>
</dbReference>
<dbReference type="InterPro" id="IPR001789">
    <property type="entry name" value="Sig_transdc_resp-reg_receiver"/>
</dbReference>
<dbReference type="CDD" id="cd00077">
    <property type="entry name" value="HDc"/>
    <property type="match status" value="1"/>
</dbReference>
<dbReference type="InterPro" id="IPR029787">
    <property type="entry name" value="Nucleotide_cyclase"/>
</dbReference>
<feature type="domain" description="HD-GYP" evidence="6">
    <location>
        <begin position="489"/>
        <end position="678"/>
    </location>
</feature>
<evidence type="ECO:0000259" key="5">
    <source>
        <dbReference type="PROSITE" id="PS50887"/>
    </source>
</evidence>
<proteinExistence type="predicted"/>
<evidence type="ECO:0000259" key="6">
    <source>
        <dbReference type="PROSITE" id="PS51832"/>
    </source>
</evidence>
<dbReference type="SUPFAM" id="SSF109604">
    <property type="entry name" value="HD-domain/PDEase-like"/>
    <property type="match status" value="1"/>
</dbReference>
<feature type="domain" description="GGDEF" evidence="5">
    <location>
        <begin position="338"/>
        <end position="472"/>
    </location>
</feature>
<dbReference type="SUPFAM" id="SSF52172">
    <property type="entry name" value="CheY-like"/>
    <property type="match status" value="1"/>
</dbReference>
<evidence type="ECO:0000256" key="3">
    <source>
        <dbReference type="PROSITE-ProRule" id="PRU00169"/>
    </source>
</evidence>
<feature type="domain" description="Response regulatory" evidence="4">
    <location>
        <begin position="11"/>
        <end position="127"/>
    </location>
</feature>
<evidence type="ECO:0000256" key="2">
    <source>
        <dbReference type="ARBA" id="ARBA00022777"/>
    </source>
</evidence>
<protein>
    <submittedName>
        <fullName evidence="7">Diguanylate cyclase</fullName>
    </submittedName>
</protein>
<comment type="caution">
    <text evidence="7">The sequence shown here is derived from an EMBL/GenBank/DDBJ whole genome shotgun (WGS) entry which is preliminary data.</text>
</comment>
<dbReference type="InterPro" id="IPR003607">
    <property type="entry name" value="HD/PDEase_dom"/>
</dbReference>
<reference evidence="7 8" key="1">
    <citation type="journal article" date="2020" name="Nature">
        <title>Bacterial chemolithoautotrophy via manganese oxidation.</title>
        <authorList>
            <person name="Yu H."/>
            <person name="Leadbetter J.R."/>
        </authorList>
    </citation>
    <scope>NUCLEOTIDE SEQUENCE [LARGE SCALE GENOMIC DNA]</scope>
    <source>
        <strain evidence="7 8">Mn-1</strain>
    </source>
</reference>
<sequence length="678" mass="75465">MENGMENEPVKILLVEDNVDQRELTLRAFQKKEPDIRITPVETGPACLEALGKGRFDAVILDYSLPMMNGIEVLSEIQTKGYTAPVIMVTGQGDEKIAVEAMKRGACDYIIKSQNYHQTLPPAARKVIDQNRLKRRLEKNAQRVHRLYELSLSLATERKTTVLSDTLVEGAKELMDAEGALLFLIDAEQGEILQTAFAGVSFEGGIPQGPLSKLGLFGLACQEKRPILIEDPQKHPLKGATPALQTPLRQIFSIPLVREARNLGVLNLINQKQGSFSSEDRDFLSTLCVNAAVALDNARFLEEVEKRAATDSLTGLYNHREFQKRLGEETERASRYGKAFSLLMLDIDHFKVFNDTHGHPVGDAILKEIVKVIQKCIRNVDFPARYGGEEFSVILPETIGIHAAKVAERIRKAIDDGPFVTPTGHRVHLSISIGVASFPEDGRRREELILSADQALYFAKKDGRNRVCRYCDTLKAAIEKDQNKLTELLRNPEIKTIRDLAAVIDAKSPYTRGHSEGVIEYALLLADALNLGEQEKQSLQLASLLHNIGIVSIPDSILNKPGPLSTEERKIIQAHPGLAQMLIKESHNLDSVLPAILYHHERYDGKGYPNGLTGEEIPFLARVLGVVEAYHAMISVRPYRPKMSHEEAVQELRKNAGTQFDPGVVKTFLEILDKRNPA</sequence>
<evidence type="ECO:0000259" key="4">
    <source>
        <dbReference type="PROSITE" id="PS50110"/>
    </source>
</evidence>
<dbReference type="Pfam" id="PF13487">
    <property type="entry name" value="HD_5"/>
    <property type="match status" value="1"/>
</dbReference>
<dbReference type="PANTHER" id="PTHR45228">
    <property type="entry name" value="CYCLIC DI-GMP PHOSPHODIESTERASE TM_0186-RELATED"/>
    <property type="match status" value="1"/>
</dbReference>
<dbReference type="InterPro" id="IPR037522">
    <property type="entry name" value="HD_GYP_dom"/>
</dbReference>
<evidence type="ECO:0000313" key="7">
    <source>
        <dbReference type="EMBL" id="NKE69741.1"/>
    </source>
</evidence>
<dbReference type="InterPro" id="IPR003018">
    <property type="entry name" value="GAF"/>
</dbReference>
<dbReference type="Gene3D" id="3.40.50.2300">
    <property type="match status" value="1"/>
</dbReference>
<accession>A0A7X6I9S7</accession>
<dbReference type="Gene3D" id="3.30.70.270">
    <property type="match status" value="1"/>
</dbReference>
<dbReference type="FunFam" id="3.30.70.270:FF:000001">
    <property type="entry name" value="Diguanylate cyclase domain protein"/>
    <property type="match status" value="1"/>
</dbReference>
<dbReference type="InterPro" id="IPR052020">
    <property type="entry name" value="Cyclic_di-GMP/3'3'-cGAMP_PDE"/>
</dbReference>
<dbReference type="SMART" id="SM00471">
    <property type="entry name" value="HDc"/>
    <property type="match status" value="1"/>
</dbReference>
<dbReference type="InterPro" id="IPR011006">
    <property type="entry name" value="CheY-like_superfamily"/>
</dbReference>
<dbReference type="PROSITE" id="PS50887">
    <property type="entry name" value="GGDEF"/>
    <property type="match status" value="1"/>
</dbReference>
<dbReference type="Gene3D" id="3.30.450.40">
    <property type="match status" value="1"/>
</dbReference>
<keyword evidence="3" id="KW-0597">Phosphoprotein</keyword>
<dbReference type="Proteomes" id="UP000534783">
    <property type="component" value="Unassembled WGS sequence"/>
</dbReference>
<dbReference type="Pfam" id="PF00990">
    <property type="entry name" value="GGDEF"/>
    <property type="match status" value="1"/>
</dbReference>
<feature type="modified residue" description="4-aspartylphosphate" evidence="3">
    <location>
        <position position="62"/>
    </location>
</feature>
<dbReference type="CDD" id="cd01949">
    <property type="entry name" value="GGDEF"/>
    <property type="match status" value="1"/>
</dbReference>
<dbReference type="GO" id="GO:0016301">
    <property type="term" value="F:kinase activity"/>
    <property type="evidence" value="ECO:0007669"/>
    <property type="project" value="UniProtKB-KW"/>
</dbReference>
<dbReference type="InterPro" id="IPR029016">
    <property type="entry name" value="GAF-like_dom_sf"/>
</dbReference>
<dbReference type="NCBIfam" id="TIGR00254">
    <property type="entry name" value="GGDEF"/>
    <property type="match status" value="1"/>
</dbReference>
<dbReference type="InterPro" id="IPR043128">
    <property type="entry name" value="Rev_trsase/Diguanyl_cyclase"/>
</dbReference>